<gene>
    <name evidence="1" type="ORF">Tco_1124646</name>
</gene>
<organism evidence="1 2">
    <name type="scientific">Tanacetum coccineum</name>
    <dbReference type="NCBI Taxonomy" id="301880"/>
    <lineage>
        <taxon>Eukaryota</taxon>
        <taxon>Viridiplantae</taxon>
        <taxon>Streptophyta</taxon>
        <taxon>Embryophyta</taxon>
        <taxon>Tracheophyta</taxon>
        <taxon>Spermatophyta</taxon>
        <taxon>Magnoliopsida</taxon>
        <taxon>eudicotyledons</taxon>
        <taxon>Gunneridae</taxon>
        <taxon>Pentapetalae</taxon>
        <taxon>asterids</taxon>
        <taxon>campanulids</taxon>
        <taxon>Asterales</taxon>
        <taxon>Asteraceae</taxon>
        <taxon>Asteroideae</taxon>
        <taxon>Anthemideae</taxon>
        <taxon>Anthemidinae</taxon>
        <taxon>Tanacetum</taxon>
    </lineage>
</organism>
<evidence type="ECO:0000313" key="1">
    <source>
        <dbReference type="EMBL" id="GJU08216.1"/>
    </source>
</evidence>
<accession>A0ABQ5J6Q4</accession>
<evidence type="ECO:0000313" key="2">
    <source>
        <dbReference type="Proteomes" id="UP001151760"/>
    </source>
</evidence>
<name>A0ABQ5J6Q4_9ASTR</name>
<reference evidence="1" key="1">
    <citation type="journal article" date="2022" name="Int. J. Mol. Sci.">
        <title>Draft Genome of Tanacetum Coccineum: Genomic Comparison of Closely Related Tanacetum-Family Plants.</title>
        <authorList>
            <person name="Yamashiro T."/>
            <person name="Shiraishi A."/>
            <person name="Nakayama K."/>
            <person name="Satake H."/>
        </authorList>
    </citation>
    <scope>NUCLEOTIDE SEQUENCE</scope>
</reference>
<comment type="caution">
    <text evidence="1">The sequence shown here is derived from an EMBL/GenBank/DDBJ whole genome shotgun (WGS) entry which is preliminary data.</text>
</comment>
<dbReference type="EMBL" id="BQNB010021611">
    <property type="protein sequence ID" value="GJU08216.1"/>
    <property type="molecule type" value="Genomic_DNA"/>
</dbReference>
<dbReference type="Proteomes" id="UP001151760">
    <property type="component" value="Unassembled WGS sequence"/>
</dbReference>
<proteinExistence type="predicted"/>
<reference evidence="1" key="2">
    <citation type="submission" date="2022-01" db="EMBL/GenBank/DDBJ databases">
        <authorList>
            <person name="Yamashiro T."/>
            <person name="Shiraishi A."/>
            <person name="Satake H."/>
            <person name="Nakayama K."/>
        </authorList>
    </citation>
    <scope>NUCLEOTIDE SEQUENCE</scope>
</reference>
<keyword evidence="2" id="KW-1185">Reference proteome</keyword>
<sequence length="158" mass="18777">MQRPPLLEPNGFFFWKTRFETYIKSKDIDLWKVIQNGDFYFEIEDSETNMMKETPYELLKVYQKRKLGKTPKSKMISVQTPYRVKSTMCLMCKTAKEYSKHPSLLTHWAIHKLRIARLIFSRKNMRSFQSPMKKYRTVAGGGDYVLLTSVKIYKLQVS</sequence>
<protein>
    <submittedName>
        <fullName evidence="1">Uncharacterized protein</fullName>
    </submittedName>
</protein>